<keyword evidence="4" id="KW-1185">Reference proteome</keyword>
<dbReference type="InterPro" id="IPR045851">
    <property type="entry name" value="AMP-bd_C_sf"/>
</dbReference>
<protein>
    <submittedName>
        <fullName evidence="3">Putative phenylacetate-CoA ligase</fullName>
        <ecNumber evidence="3">6.2.1.30</ecNumber>
    </submittedName>
</protein>
<keyword evidence="3" id="KW-0436">Ligase</keyword>
<dbReference type="eggNOG" id="COG1541">
    <property type="taxonomic scope" value="Bacteria"/>
</dbReference>
<dbReference type="Proteomes" id="UP000033220">
    <property type="component" value="Chromosome DSM 122"/>
</dbReference>
<feature type="domain" description="AMP-dependent synthetase/ligase" evidence="2">
    <location>
        <begin position="168"/>
        <end position="289"/>
    </location>
</feature>
<organism evidence="3 4">
    <name type="scientific">Pararhodospirillum photometricum DSM 122</name>
    <dbReference type="NCBI Taxonomy" id="1150469"/>
    <lineage>
        <taxon>Bacteria</taxon>
        <taxon>Pseudomonadati</taxon>
        <taxon>Pseudomonadota</taxon>
        <taxon>Alphaproteobacteria</taxon>
        <taxon>Rhodospirillales</taxon>
        <taxon>Rhodospirillaceae</taxon>
        <taxon>Pararhodospirillum</taxon>
    </lineage>
</organism>
<name>H6SJX5_PARPM</name>
<dbReference type="Pfam" id="PF00501">
    <property type="entry name" value="AMP-binding"/>
    <property type="match status" value="1"/>
</dbReference>
<dbReference type="HOGENOM" id="CLU_035301_1_3_5"/>
<sequence>MQDPSAPGGAMTLTYDALESRSWEARERALMAALPGLIAHAQSRSPFYARLLEGVRPREIRSRAALAALPVTRKSALLGLQAETPPFGGLVPVDAALGRILQSPGPIYEPEGSRPNYWRMARALFAAGLRRGDLVHNAFSYHFTPGGWIFDDGARALGCRVFPAGIGQTEQQIQALQALKPKAYVGTPSFLAILLDKAEALGVEVSSLTLGLVSGEAYLPAQRQAFRARGLTVSQCYCTADIGLIAYEAPNAEGEAVGMILDEGLILEIVRPGTGDPVAPGEVGEVVVTSFTPEYPLIRFATGDLSAELPPLFGDMRTNTRLKGWMGRADQTTKIKGMFVHPEQVAEVVRRHPEIRRARLVVAREGEAGPDLMTLLCETEGAQGPAEAIAETTRALTKLRAEVRFSAPGSLPNDGKVIDDTRPTPA</sequence>
<evidence type="ECO:0000313" key="4">
    <source>
        <dbReference type="Proteomes" id="UP000033220"/>
    </source>
</evidence>
<evidence type="ECO:0000313" key="3">
    <source>
        <dbReference type="EMBL" id="CCG08290.1"/>
    </source>
</evidence>
<dbReference type="InterPro" id="IPR042099">
    <property type="entry name" value="ANL_N_sf"/>
</dbReference>
<dbReference type="PANTHER" id="PTHR43845">
    <property type="entry name" value="BLR5969 PROTEIN"/>
    <property type="match status" value="1"/>
</dbReference>
<dbReference type="EMBL" id="HE663493">
    <property type="protein sequence ID" value="CCG08290.1"/>
    <property type="molecule type" value="Genomic_DNA"/>
</dbReference>
<dbReference type="PANTHER" id="PTHR43845:SF1">
    <property type="entry name" value="BLR5969 PROTEIN"/>
    <property type="match status" value="1"/>
</dbReference>
<dbReference type="Gene3D" id="3.40.50.12780">
    <property type="entry name" value="N-terminal domain of ligase-like"/>
    <property type="match status" value="1"/>
</dbReference>
<evidence type="ECO:0000259" key="2">
    <source>
        <dbReference type="Pfam" id="PF00501"/>
    </source>
</evidence>
<dbReference type="GO" id="GO:0047475">
    <property type="term" value="F:phenylacetate-CoA ligase activity"/>
    <property type="evidence" value="ECO:0007669"/>
    <property type="project" value="UniProtKB-EC"/>
</dbReference>
<dbReference type="SUPFAM" id="SSF56801">
    <property type="entry name" value="Acetyl-CoA synthetase-like"/>
    <property type="match status" value="1"/>
</dbReference>
<dbReference type="STRING" id="1150469.RSPPHO_01664"/>
<dbReference type="PATRIC" id="fig|1150469.3.peg.1877"/>
<feature type="compositionally biased region" description="Basic and acidic residues" evidence="1">
    <location>
        <begin position="416"/>
        <end position="426"/>
    </location>
</feature>
<accession>H6SJX5</accession>
<feature type="region of interest" description="Disordered" evidence="1">
    <location>
        <begin position="407"/>
        <end position="426"/>
    </location>
</feature>
<dbReference type="AlphaFoldDB" id="H6SJX5"/>
<evidence type="ECO:0000256" key="1">
    <source>
        <dbReference type="SAM" id="MobiDB-lite"/>
    </source>
</evidence>
<dbReference type="InterPro" id="IPR000873">
    <property type="entry name" value="AMP-dep_synth/lig_dom"/>
</dbReference>
<dbReference type="KEGG" id="rpm:RSPPHO_01664"/>
<gene>
    <name evidence="3" type="ORF">RSPPHO_01664</name>
</gene>
<dbReference type="EC" id="6.2.1.30" evidence="3"/>
<reference evidence="3 4" key="1">
    <citation type="submission" date="2012-02" db="EMBL/GenBank/DDBJ databases">
        <title>Shotgun genome sequence of Phaeospirillum photometricum DSM 122.</title>
        <authorList>
            <person name="Duquesne K."/>
            <person name="Sturgis J."/>
        </authorList>
    </citation>
    <scope>NUCLEOTIDE SEQUENCE [LARGE SCALE GENOMIC DNA]</scope>
    <source>
        <strain evidence="4">DSM122</strain>
    </source>
</reference>
<dbReference type="Gene3D" id="3.30.300.30">
    <property type="match status" value="1"/>
</dbReference>
<proteinExistence type="predicted"/>